<name>A0A833XMV6_JUGRE</name>
<dbReference type="Gramene" id="Jr06_09030_p1">
    <property type="protein sequence ID" value="cds.Jr06_09030_p1"/>
    <property type="gene ID" value="Jr06_09030"/>
</dbReference>
<protein>
    <submittedName>
        <fullName evidence="2">Uncharacterized protein</fullName>
    </submittedName>
</protein>
<feature type="compositionally biased region" description="Low complexity" evidence="1">
    <location>
        <begin position="94"/>
        <end position="108"/>
    </location>
</feature>
<feature type="non-terminal residue" evidence="2">
    <location>
        <position position="108"/>
    </location>
</feature>
<evidence type="ECO:0000313" key="2">
    <source>
        <dbReference type="EMBL" id="KAF5468487.1"/>
    </source>
</evidence>
<accession>A0A833XMV6</accession>
<reference evidence="2" key="1">
    <citation type="submission" date="2015-10" db="EMBL/GenBank/DDBJ databases">
        <authorList>
            <person name="Martinez-Garcia P.J."/>
            <person name="Crepeau M.W."/>
            <person name="Puiu D."/>
            <person name="Gonzalez-Ibeas D."/>
            <person name="Whalen J."/>
            <person name="Stevens K."/>
            <person name="Paul R."/>
            <person name="Butterfield T."/>
            <person name="Britton M."/>
            <person name="Reagan R."/>
            <person name="Chakraborty S."/>
            <person name="Walawage S.L."/>
            <person name="Vasquez-Gross H.A."/>
            <person name="Cardeno C."/>
            <person name="Famula R."/>
            <person name="Pratt K."/>
            <person name="Kuruganti S."/>
            <person name="Aradhya M.K."/>
            <person name="Leslie C.A."/>
            <person name="Dandekar A.M."/>
            <person name="Salzberg S.L."/>
            <person name="Wegrzyn J.L."/>
            <person name="Langley C.H."/>
            <person name="Neale D.B."/>
        </authorList>
    </citation>
    <scope>NUCLEOTIDE SEQUENCE</scope>
    <source>
        <tissue evidence="2">Leaves</tissue>
    </source>
</reference>
<evidence type="ECO:0000256" key="1">
    <source>
        <dbReference type="SAM" id="MobiDB-lite"/>
    </source>
</evidence>
<sequence length="108" mass="12068">YTGFFILLYHHKERGKKNFDFFLFVWRKEEEMAKVALVFLISMALFLSIRSVVAEESPAPSPMDSDATTHSQSWGDWFGHKLEQYGIKSKDDNAGAPAGEPIGAPASA</sequence>
<reference evidence="2" key="2">
    <citation type="submission" date="2020-03" db="EMBL/GenBank/DDBJ databases">
        <title>Walnut 2.0.</title>
        <authorList>
            <person name="Marrano A."/>
            <person name="Britton M."/>
            <person name="Zimin A.V."/>
            <person name="Zaini P.A."/>
            <person name="Workman R."/>
            <person name="Puiu D."/>
            <person name="Bianco L."/>
            <person name="Allen B.J."/>
            <person name="Troggio M."/>
            <person name="Leslie C.A."/>
            <person name="Timp W."/>
            <person name="Dendekar A."/>
            <person name="Salzberg S.L."/>
            <person name="Neale D.B."/>
        </authorList>
    </citation>
    <scope>NUCLEOTIDE SEQUENCE</scope>
    <source>
        <tissue evidence="2">Leaves</tissue>
    </source>
</reference>
<dbReference type="AlphaFoldDB" id="A0A833XMV6"/>
<comment type="caution">
    <text evidence="2">The sequence shown here is derived from an EMBL/GenBank/DDBJ whole genome shotgun (WGS) entry which is preliminary data.</text>
</comment>
<gene>
    <name evidence="2" type="ORF">F2P56_012634</name>
</gene>
<dbReference type="Proteomes" id="UP000619265">
    <property type="component" value="Unassembled WGS sequence"/>
</dbReference>
<dbReference type="EMBL" id="LIHL02000006">
    <property type="protein sequence ID" value="KAF5468487.1"/>
    <property type="molecule type" value="Genomic_DNA"/>
</dbReference>
<feature type="region of interest" description="Disordered" evidence="1">
    <location>
        <begin position="89"/>
        <end position="108"/>
    </location>
</feature>
<evidence type="ECO:0000313" key="3">
    <source>
        <dbReference type="Proteomes" id="UP000619265"/>
    </source>
</evidence>
<organism evidence="2 3">
    <name type="scientific">Juglans regia</name>
    <name type="common">English walnut</name>
    <dbReference type="NCBI Taxonomy" id="51240"/>
    <lineage>
        <taxon>Eukaryota</taxon>
        <taxon>Viridiplantae</taxon>
        <taxon>Streptophyta</taxon>
        <taxon>Embryophyta</taxon>
        <taxon>Tracheophyta</taxon>
        <taxon>Spermatophyta</taxon>
        <taxon>Magnoliopsida</taxon>
        <taxon>eudicotyledons</taxon>
        <taxon>Gunneridae</taxon>
        <taxon>Pentapetalae</taxon>
        <taxon>rosids</taxon>
        <taxon>fabids</taxon>
        <taxon>Fagales</taxon>
        <taxon>Juglandaceae</taxon>
        <taxon>Juglans</taxon>
    </lineage>
</organism>
<proteinExistence type="predicted"/>